<sequence>MSHDMPMSMPMPTPNNAMGDMNMMHMTFFWGKDLVMLFDNWPNGKLGMYILALFFVFVIAVLIELLSDFPTIKTGTRPIVGALAQASVYGLRMVLAYFVMLSVMSYNVGVFIFVVVGHVVGFFLVKYRVAMKNKA</sequence>
<dbReference type="Pfam" id="PF04145">
    <property type="entry name" value="Ctr"/>
    <property type="match status" value="1"/>
</dbReference>
<evidence type="ECO:0000256" key="2">
    <source>
        <dbReference type="ARBA" id="ARBA00022692"/>
    </source>
</evidence>
<keyword evidence="6" id="KW-0406">Ion transport</keyword>
<keyword evidence="5 6" id="KW-0472">Membrane</keyword>
<dbReference type="GO" id="GO:0005886">
    <property type="term" value="C:plasma membrane"/>
    <property type="evidence" value="ECO:0007669"/>
    <property type="project" value="TreeGrafter"/>
</dbReference>
<evidence type="ECO:0000256" key="4">
    <source>
        <dbReference type="ARBA" id="ARBA00022989"/>
    </source>
</evidence>
<organism evidence="7 8">
    <name type="scientific">Artemisia annua</name>
    <name type="common">Sweet wormwood</name>
    <dbReference type="NCBI Taxonomy" id="35608"/>
    <lineage>
        <taxon>Eukaryota</taxon>
        <taxon>Viridiplantae</taxon>
        <taxon>Streptophyta</taxon>
        <taxon>Embryophyta</taxon>
        <taxon>Tracheophyta</taxon>
        <taxon>Spermatophyta</taxon>
        <taxon>Magnoliopsida</taxon>
        <taxon>eudicotyledons</taxon>
        <taxon>Gunneridae</taxon>
        <taxon>Pentapetalae</taxon>
        <taxon>asterids</taxon>
        <taxon>campanulids</taxon>
        <taxon>Asterales</taxon>
        <taxon>Asteraceae</taxon>
        <taxon>Asteroideae</taxon>
        <taxon>Anthemideae</taxon>
        <taxon>Artemisiinae</taxon>
        <taxon>Artemisia</taxon>
    </lineage>
</organism>
<keyword evidence="6" id="KW-0186">Copper</keyword>
<feature type="transmembrane region" description="Helical" evidence="6">
    <location>
        <begin position="79"/>
        <end position="100"/>
    </location>
</feature>
<reference evidence="7 8" key="1">
    <citation type="journal article" date="2018" name="Mol. Plant">
        <title>The genome of Artemisia annua provides insight into the evolution of Asteraceae family and artemisinin biosynthesis.</title>
        <authorList>
            <person name="Shen Q."/>
            <person name="Zhang L."/>
            <person name="Liao Z."/>
            <person name="Wang S."/>
            <person name="Yan T."/>
            <person name="Shi P."/>
            <person name="Liu M."/>
            <person name="Fu X."/>
            <person name="Pan Q."/>
            <person name="Wang Y."/>
            <person name="Lv Z."/>
            <person name="Lu X."/>
            <person name="Zhang F."/>
            <person name="Jiang W."/>
            <person name="Ma Y."/>
            <person name="Chen M."/>
            <person name="Hao X."/>
            <person name="Li L."/>
            <person name="Tang Y."/>
            <person name="Lv G."/>
            <person name="Zhou Y."/>
            <person name="Sun X."/>
            <person name="Brodelius P.E."/>
            <person name="Rose J.K.C."/>
            <person name="Tang K."/>
        </authorList>
    </citation>
    <scope>NUCLEOTIDE SEQUENCE [LARGE SCALE GENOMIC DNA]</scope>
    <source>
        <strain evidence="8">cv. Huhao1</strain>
        <tissue evidence="7">Leaf</tissue>
    </source>
</reference>
<gene>
    <name evidence="7" type="ORF">CTI12_AA477470</name>
</gene>
<dbReference type="EMBL" id="PKPP01008804">
    <property type="protein sequence ID" value="PWA49738.1"/>
    <property type="molecule type" value="Genomic_DNA"/>
</dbReference>
<proteinExistence type="inferred from homology"/>
<evidence type="ECO:0000256" key="3">
    <source>
        <dbReference type="ARBA" id="ARBA00022796"/>
    </source>
</evidence>
<dbReference type="GO" id="GO:0005375">
    <property type="term" value="F:copper ion transmembrane transporter activity"/>
    <property type="evidence" value="ECO:0007669"/>
    <property type="project" value="UniProtKB-UniRule"/>
</dbReference>
<dbReference type="OrthoDB" id="73901at2759"/>
<evidence type="ECO:0000256" key="5">
    <source>
        <dbReference type="ARBA" id="ARBA00023136"/>
    </source>
</evidence>
<name>A0A2U1LL57_ARTAN</name>
<protein>
    <recommendedName>
        <fullName evidence="6">Copper transport protein</fullName>
    </recommendedName>
</protein>
<dbReference type="AlphaFoldDB" id="A0A2U1LL57"/>
<dbReference type="Proteomes" id="UP000245207">
    <property type="component" value="Unassembled WGS sequence"/>
</dbReference>
<keyword evidence="4 6" id="KW-1133">Transmembrane helix</keyword>
<dbReference type="InterPro" id="IPR007274">
    <property type="entry name" value="Cop_transporter"/>
</dbReference>
<dbReference type="PANTHER" id="PTHR12483">
    <property type="entry name" value="SOLUTE CARRIER FAMILY 31 COPPER TRANSPORTERS"/>
    <property type="match status" value="1"/>
</dbReference>
<keyword evidence="2 6" id="KW-0812">Transmembrane</keyword>
<accession>A0A2U1LL57</accession>
<keyword evidence="3 6" id="KW-0187">Copper transport</keyword>
<dbReference type="PANTHER" id="PTHR12483:SF85">
    <property type="entry name" value="COPPER TRANSPORT PROTEIN"/>
    <property type="match status" value="1"/>
</dbReference>
<comment type="caution">
    <text evidence="7">The sequence shown here is derived from an EMBL/GenBank/DDBJ whole genome shotgun (WGS) entry which is preliminary data.</text>
</comment>
<keyword evidence="8" id="KW-1185">Reference proteome</keyword>
<evidence type="ECO:0000256" key="1">
    <source>
        <dbReference type="ARBA" id="ARBA00006921"/>
    </source>
</evidence>
<comment type="similarity">
    <text evidence="1 6">Belongs to the copper transporter (Ctr) (TC 1.A.56) family. SLC31A subfamily.</text>
</comment>
<feature type="transmembrane region" description="Helical" evidence="6">
    <location>
        <begin position="106"/>
        <end position="125"/>
    </location>
</feature>
<evidence type="ECO:0000313" key="7">
    <source>
        <dbReference type="EMBL" id="PWA49738.1"/>
    </source>
</evidence>
<keyword evidence="6" id="KW-0813">Transport</keyword>
<feature type="transmembrane region" description="Helical" evidence="6">
    <location>
        <begin position="46"/>
        <end position="67"/>
    </location>
</feature>
<comment type="subcellular location">
    <subcellularLocation>
        <location evidence="6">Membrane</location>
        <topology evidence="6">Multi-pass membrane protein</topology>
    </subcellularLocation>
</comment>
<evidence type="ECO:0000313" key="8">
    <source>
        <dbReference type="Proteomes" id="UP000245207"/>
    </source>
</evidence>
<evidence type="ECO:0000256" key="6">
    <source>
        <dbReference type="RuleBase" id="RU367022"/>
    </source>
</evidence>